<comment type="caution">
    <text evidence="1">The sequence shown here is derived from an EMBL/GenBank/DDBJ whole genome shotgun (WGS) entry which is preliminary data.</text>
</comment>
<dbReference type="Proteomes" id="UP000176868">
    <property type="component" value="Unassembled WGS sequence"/>
</dbReference>
<evidence type="ECO:0000313" key="1">
    <source>
        <dbReference type="EMBL" id="OHB17578.1"/>
    </source>
</evidence>
<proteinExistence type="predicted"/>
<gene>
    <name evidence="1" type="ORF">A2544_00770</name>
</gene>
<dbReference type="EMBL" id="MHWZ01000017">
    <property type="protein sequence ID" value="OHB17578.1"/>
    <property type="molecule type" value="Genomic_DNA"/>
</dbReference>
<sequence>MLVEQRIVERGIPGAEELKRDLGNAAKKIDVKTGELMEFYESCVPKLLTKIFGPGRYDS</sequence>
<reference evidence="1 2" key="1">
    <citation type="journal article" date="2016" name="Nat. Commun.">
        <title>Thousands of microbial genomes shed light on interconnected biogeochemical processes in an aquifer system.</title>
        <authorList>
            <person name="Anantharaman K."/>
            <person name="Brown C.T."/>
            <person name="Hug L.A."/>
            <person name="Sharon I."/>
            <person name="Castelle C.J."/>
            <person name="Probst A.J."/>
            <person name="Thomas B.C."/>
            <person name="Singh A."/>
            <person name="Wilkins M.J."/>
            <person name="Karaoz U."/>
            <person name="Brodie E.L."/>
            <person name="Williams K.H."/>
            <person name="Hubbard S.S."/>
            <person name="Banfield J.F."/>
        </authorList>
    </citation>
    <scope>NUCLEOTIDE SEQUENCE [LARGE SCALE GENOMIC DNA]</scope>
</reference>
<name>A0A1G2V7I2_9BACT</name>
<organism evidence="1 2">
    <name type="scientific">Candidatus Zambryskibacteria bacterium RIFOXYD2_FULL_43_10</name>
    <dbReference type="NCBI Taxonomy" id="1802782"/>
    <lineage>
        <taxon>Bacteria</taxon>
        <taxon>Candidatus Zambryskiibacteriota</taxon>
    </lineage>
</organism>
<accession>A0A1G2V7I2</accession>
<evidence type="ECO:0000313" key="2">
    <source>
        <dbReference type="Proteomes" id="UP000176868"/>
    </source>
</evidence>
<dbReference type="AlphaFoldDB" id="A0A1G2V7I2"/>
<protein>
    <submittedName>
        <fullName evidence="1">Uncharacterized protein</fullName>
    </submittedName>
</protein>
<dbReference type="STRING" id="1802782.A2544_00770"/>